<accession>A0ACB6Z643</accession>
<comment type="caution">
    <text evidence="1">The sequence shown here is derived from an EMBL/GenBank/DDBJ whole genome shotgun (WGS) entry which is preliminary data.</text>
</comment>
<evidence type="ECO:0000313" key="2">
    <source>
        <dbReference type="Proteomes" id="UP000886501"/>
    </source>
</evidence>
<sequence>MSWLMSWFPSSRNDKLSRGGALSSTSEAFSLPVSSPITATHPDAFNSDSLVIHEPDTASGPVTYSYPPGRNGPYGYVSAGSRSRQSTLLPLHNTPLSPSTPYPPLSHTWSRLRAWLSKEYPELGDTLNWGILPEDLAQIEMQFGFALPAPVRESYLITDGQEPESSAGCSEGLFFGLQLLPLEEVLDEWRFWRDVDEDPNTGANARLRELMQSIPPDYVRREYSLRGWIPLVSDKAGNYLGVDMNPAESGSPGQVIVFGRDFDTKVVLWKGDGSGGWGKWLASFVDDLENGDGFEMGQGDHVGSDDSEDDIGYESYFYDGTGRGQGDGGGDAGPASMRLTGEYRGWNTLEALAHRSLRKWHEQGLVPDTTVEETAKYSEKLPLATFDYSATGHGSGAEVPIPVLTSESEEVQTNPTADGIPIPTISVTKPPAPMPVDLPTEHDIVPVDTIYTRGDREQDLEAGEGMMMREIEHKVEVVTVNRTPPPRMSPMLANSEFTEDAVLVPLPDQGDSSSPRSSVEHVGDVDLLSDEGVVLQTPISAGKSSEHGHSSSSGSSPEELIKSSESSEEEAPPDNTIRLVGGGGIQGKAEDATVEIQPELEEDNDLVEIQPVKSMASIGSKEKAKKGKHKREKSSVSKIMGGKRKKDSVSSATAAAA</sequence>
<dbReference type="Proteomes" id="UP000886501">
    <property type="component" value="Unassembled WGS sequence"/>
</dbReference>
<reference evidence="1" key="2">
    <citation type="journal article" date="2020" name="Nat. Commun.">
        <title>Large-scale genome sequencing of mycorrhizal fungi provides insights into the early evolution of symbiotic traits.</title>
        <authorList>
            <person name="Miyauchi S."/>
            <person name="Kiss E."/>
            <person name="Kuo A."/>
            <person name="Drula E."/>
            <person name="Kohler A."/>
            <person name="Sanchez-Garcia M."/>
            <person name="Morin E."/>
            <person name="Andreopoulos B."/>
            <person name="Barry K.W."/>
            <person name="Bonito G."/>
            <person name="Buee M."/>
            <person name="Carver A."/>
            <person name="Chen C."/>
            <person name="Cichocki N."/>
            <person name="Clum A."/>
            <person name="Culley D."/>
            <person name="Crous P.W."/>
            <person name="Fauchery L."/>
            <person name="Girlanda M."/>
            <person name="Hayes R.D."/>
            <person name="Keri Z."/>
            <person name="LaButti K."/>
            <person name="Lipzen A."/>
            <person name="Lombard V."/>
            <person name="Magnuson J."/>
            <person name="Maillard F."/>
            <person name="Murat C."/>
            <person name="Nolan M."/>
            <person name="Ohm R.A."/>
            <person name="Pangilinan J."/>
            <person name="Pereira M.F."/>
            <person name="Perotto S."/>
            <person name="Peter M."/>
            <person name="Pfister S."/>
            <person name="Riley R."/>
            <person name="Sitrit Y."/>
            <person name="Stielow J.B."/>
            <person name="Szollosi G."/>
            <person name="Zifcakova L."/>
            <person name="Stursova M."/>
            <person name="Spatafora J.W."/>
            <person name="Tedersoo L."/>
            <person name="Vaario L.M."/>
            <person name="Yamada A."/>
            <person name="Yan M."/>
            <person name="Wang P."/>
            <person name="Xu J."/>
            <person name="Bruns T."/>
            <person name="Baldrian P."/>
            <person name="Vilgalys R."/>
            <person name="Dunand C."/>
            <person name="Henrissat B."/>
            <person name="Grigoriev I.V."/>
            <person name="Hibbett D."/>
            <person name="Nagy L.G."/>
            <person name="Martin F.M."/>
        </authorList>
    </citation>
    <scope>NUCLEOTIDE SEQUENCE</scope>
    <source>
        <strain evidence="1">P2</strain>
    </source>
</reference>
<name>A0ACB6Z643_THEGA</name>
<dbReference type="EMBL" id="MU118103">
    <property type="protein sequence ID" value="KAF9645126.1"/>
    <property type="molecule type" value="Genomic_DNA"/>
</dbReference>
<reference evidence="1" key="1">
    <citation type="submission" date="2019-10" db="EMBL/GenBank/DDBJ databases">
        <authorList>
            <consortium name="DOE Joint Genome Institute"/>
            <person name="Kuo A."/>
            <person name="Miyauchi S."/>
            <person name="Kiss E."/>
            <person name="Drula E."/>
            <person name="Kohler A."/>
            <person name="Sanchez-Garcia M."/>
            <person name="Andreopoulos B."/>
            <person name="Barry K.W."/>
            <person name="Bonito G."/>
            <person name="Buee M."/>
            <person name="Carver A."/>
            <person name="Chen C."/>
            <person name="Cichocki N."/>
            <person name="Clum A."/>
            <person name="Culley D."/>
            <person name="Crous P.W."/>
            <person name="Fauchery L."/>
            <person name="Girlanda M."/>
            <person name="Hayes R."/>
            <person name="Keri Z."/>
            <person name="Labutti K."/>
            <person name="Lipzen A."/>
            <person name="Lombard V."/>
            <person name="Magnuson J."/>
            <person name="Maillard F."/>
            <person name="Morin E."/>
            <person name="Murat C."/>
            <person name="Nolan M."/>
            <person name="Ohm R."/>
            <person name="Pangilinan J."/>
            <person name="Pereira M."/>
            <person name="Perotto S."/>
            <person name="Peter M."/>
            <person name="Riley R."/>
            <person name="Sitrit Y."/>
            <person name="Stielow B."/>
            <person name="Szollosi G."/>
            <person name="Zifcakova L."/>
            <person name="Stursova M."/>
            <person name="Spatafora J.W."/>
            <person name="Tedersoo L."/>
            <person name="Vaario L.-M."/>
            <person name="Yamada A."/>
            <person name="Yan M."/>
            <person name="Wang P."/>
            <person name="Xu J."/>
            <person name="Bruns T."/>
            <person name="Baldrian P."/>
            <person name="Vilgalys R."/>
            <person name="Henrissat B."/>
            <person name="Grigoriev I.V."/>
            <person name="Hibbett D."/>
            <person name="Nagy L.G."/>
            <person name="Martin F.M."/>
        </authorList>
    </citation>
    <scope>NUCLEOTIDE SEQUENCE</scope>
    <source>
        <strain evidence="1">P2</strain>
    </source>
</reference>
<gene>
    <name evidence="1" type="ORF">BDM02DRAFT_3173627</name>
</gene>
<proteinExistence type="predicted"/>
<organism evidence="1 2">
    <name type="scientific">Thelephora ganbajun</name>
    <name type="common">Ganba fungus</name>
    <dbReference type="NCBI Taxonomy" id="370292"/>
    <lineage>
        <taxon>Eukaryota</taxon>
        <taxon>Fungi</taxon>
        <taxon>Dikarya</taxon>
        <taxon>Basidiomycota</taxon>
        <taxon>Agaricomycotina</taxon>
        <taxon>Agaricomycetes</taxon>
        <taxon>Thelephorales</taxon>
        <taxon>Thelephoraceae</taxon>
        <taxon>Thelephora</taxon>
    </lineage>
</organism>
<protein>
    <submittedName>
        <fullName evidence="1">Uncharacterized protein</fullName>
    </submittedName>
</protein>
<keyword evidence="2" id="KW-1185">Reference proteome</keyword>
<evidence type="ECO:0000313" key="1">
    <source>
        <dbReference type="EMBL" id="KAF9645126.1"/>
    </source>
</evidence>